<name>A0ABR0K0D8_9EURO</name>
<proteinExistence type="predicted"/>
<feature type="compositionally biased region" description="Low complexity" evidence="1">
    <location>
        <begin position="284"/>
        <end position="295"/>
    </location>
</feature>
<feature type="compositionally biased region" description="Polar residues" evidence="1">
    <location>
        <begin position="300"/>
        <end position="333"/>
    </location>
</feature>
<feature type="compositionally biased region" description="Low complexity" evidence="1">
    <location>
        <begin position="250"/>
        <end position="261"/>
    </location>
</feature>
<sequence length="472" mass="52567">MASSESSSSGIPPSMGPGARPLQPGERPDGLLREIADIRSHYDIHVGTDAIELGYDLKGQQRHFRLPFENIPLAGWTKSLCWQGNNSAYVSGTLLIDMIRACENVSGRRVTQEEAEGMAFYASRRIMTMYIGQGAAIGLGIGSAFWGRKEFKFPFMKPKPLERYDSFPMRVMPILKGQAARAMWQITRVNVYTVLWLFITNPLFRSVADTRMTVGLYSDRRTHDLTQAIKGKFDRLRSNRVSEAAERLRTGQPPQQTTSPQDEASPTAFDDSQSYGGQNGYAADGTFTDGNTDTGLISDSAMQRRQPEQASPNSWSRSQSRGSRESFQQPGQQDSKSADFFFDDASPTAGNDPDMGASQNYSKQPSGSAWGRLRRGEDIGQSGIPRSGPNDRSPHPNQSPDFETKSDSFSFSKHEEDRRLAKDQAQKDFDAMLDRERQEGGSGDYMRDMRATEAREDANSGTDNAWARRRRG</sequence>
<protein>
    <submittedName>
        <fullName evidence="2">Uncharacterized protein</fullName>
    </submittedName>
</protein>
<accession>A0ABR0K0D8</accession>
<feature type="region of interest" description="Disordered" evidence="1">
    <location>
        <begin position="1"/>
        <end position="28"/>
    </location>
</feature>
<feature type="compositionally biased region" description="Basic and acidic residues" evidence="1">
    <location>
        <begin position="402"/>
        <end position="458"/>
    </location>
</feature>
<feature type="compositionally biased region" description="Polar residues" evidence="1">
    <location>
        <begin position="357"/>
        <end position="367"/>
    </location>
</feature>
<dbReference type="EMBL" id="JAVRRG010000163">
    <property type="protein sequence ID" value="KAK5079945.1"/>
    <property type="molecule type" value="Genomic_DNA"/>
</dbReference>
<feature type="region of interest" description="Disordered" evidence="1">
    <location>
        <begin position="242"/>
        <end position="472"/>
    </location>
</feature>
<keyword evidence="3" id="KW-1185">Reference proteome</keyword>
<comment type="caution">
    <text evidence="2">The sequence shown here is derived from an EMBL/GenBank/DDBJ whole genome shotgun (WGS) entry which is preliminary data.</text>
</comment>
<organism evidence="2 3">
    <name type="scientific">Lithohypha guttulata</name>
    <dbReference type="NCBI Taxonomy" id="1690604"/>
    <lineage>
        <taxon>Eukaryota</taxon>
        <taxon>Fungi</taxon>
        <taxon>Dikarya</taxon>
        <taxon>Ascomycota</taxon>
        <taxon>Pezizomycotina</taxon>
        <taxon>Eurotiomycetes</taxon>
        <taxon>Chaetothyriomycetidae</taxon>
        <taxon>Chaetothyriales</taxon>
        <taxon>Trichomeriaceae</taxon>
        <taxon>Lithohypha</taxon>
    </lineage>
</organism>
<evidence type="ECO:0000313" key="3">
    <source>
        <dbReference type="Proteomes" id="UP001345013"/>
    </source>
</evidence>
<evidence type="ECO:0000256" key="1">
    <source>
        <dbReference type="SAM" id="MobiDB-lite"/>
    </source>
</evidence>
<feature type="compositionally biased region" description="Low complexity" evidence="1">
    <location>
        <begin position="334"/>
        <end position="346"/>
    </location>
</feature>
<evidence type="ECO:0000313" key="2">
    <source>
        <dbReference type="EMBL" id="KAK5079945.1"/>
    </source>
</evidence>
<gene>
    <name evidence="2" type="ORF">LTR24_008793</name>
</gene>
<feature type="compositionally biased region" description="Low complexity" evidence="1">
    <location>
        <begin position="1"/>
        <end position="18"/>
    </location>
</feature>
<dbReference type="Proteomes" id="UP001345013">
    <property type="component" value="Unassembled WGS sequence"/>
</dbReference>
<reference evidence="2 3" key="1">
    <citation type="submission" date="2023-08" db="EMBL/GenBank/DDBJ databases">
        <title>Black Yeasts Isolated from many extreme environments.</title>
        <authorList>
            <person name="Coleine C."/>
            <person name="Stajich J.E."/>
            <person name="Selbmann L."/>
        </authorList>
    </citation>
    <scope>NUCLEOTIDE SEQUENCE [LARGE SCALE GENOMIC DNA]</scope>
    <source>
        <strain evidence="2 3">CCFEE 5885</strain>
    </source>
</reference>